<keyword evidence="3" id="KW-0547">Nucleotide-binding</keyword>
<dbReference type="PROSITE" id="PS50893">
    <property type="entry name" value="ABC_TRANSPORTER_2"/>
    <property type="match status" value="1"/>
</dbReference>
<dbReference type="SMART" id="SM00382">
    <property type="entry name" value="AAA"/>
    <property type="match status" value="1"/>
</dbReference>
<dbReference type="KEGG" id="dbc:MFMK1_000414"/>
<dbReference type="PANTHER" id="PTHR43335:SF3">
    <property type="entry name" value="ABC TRANSPORTER"/>
    <property type="match status" value="1"/>
</dbReference>
<dbReference type="Proteomes" id="UP001329915">
    <property type="component" value="Chromosome"/>
</dbReference>
<sequence length="308" mass="33799">MLQVDKLTKFYGDFAAIENISFKVPEGSIFGFVGPNGAGKSTTIKILATLMEPSSGTAWLDGIDVVKNPRAVRGLLGYMPDFFGVYDDLKVTEYLDFYGASYGLAPARRRAVIPDLLELVDLSHKAESYVDNLSRGMKQRLCLARCLVHDPKILLLDEPASGLDPRARVEMRALLRELQQMGKTILISSHILPELAELCQHVGIIEKGRLVASGTVEEIMQQGHYRKVVKVRLLSREEEAAKILSQQPAVDQVVVSEGQVQAGFDGDDAALAKVLATLVNAKLPVISFGESSNNLEEIFMRVTKGEVN</sequence>
<dbReference type="InterPro" id="IPR003439">
    <property type="entry name" value="ABC_transporter-like_ATP-bd"/>
</dbReference>
<dbReference type="PANTHER" id="PTHR43335">
    <property type="entry name" value="ABC TRANSPORTER, ATP-BINDING PROTEIN"/>
    <property type="match status" value="1"/>
</dbReference>
<evidence type="ECO:0000313" key="6">
    <source>
        <dbReference type="EMBL" id="WRO20630.1"/>
    </source>
</evidence>
<protein>
    <submittedName>
        <fullName evidence="6">ABC transporter ATP-binding protein</fullName>
    </submittedName>
</protein>
<evidence type="ECO:0000313" key="7">
    <source>
        <dbReference type="Proteomes" id="UP001329915"/>
    </source>
</evidence>
<keyword evidence="2" id="KW-0813">Transport</keyword>
<dbReference type="Gene3D" id="3.40.50.300">
    <property type="entry name" value="P-loop containing nucleotide triphosphate hydrolases"/>
    <property type="match status" value="1"/>
</dbReference>
<gene>
    <name evidence="6" type="ORF">MFMK1_000414</name>
</gene>
<organism evidence="6 7">
    <name type="scientific">Metallumcola ferriviriculae</name>
    <dbReference type="NCBI Taxonomy" id="3039180"/>
    <lineage>
        <taxon>Bacteria</taxon>
        <taxon>Bacillati</taxon>
        <taxon>Bacillota</taxon>
        <taxon>Clostridia</taxon>
        <taxon>Neomoorellales</taxon>
        <taxon>Desulfitibacteraceae</taxon>
        <taxon>Metallumcola</taxon>
    </lineage>
</organism>
<dbReference type="GO" id="GO:0016887">
    <property type="term" value="F:ATP hydrolysis activity"/>
    <property type="evidence" value="ECO:0007669"/>
    <property type="project" value="InterPro"/>
</dbReference>
<evidence type="ECO:0000256" key="1">
    <source>
        <dbReference type="ARBA" id="ARBA00005417"/>
    </source>
</evidence>
<comment type="similarity">
    <text evidence="1">Belongs to the ABC transporter superfamily.</text>
</comment>
<proteinExistence type="inferred from homology"/>
<dbReference type="GO" id="GO:0005524">
    <property type="term" value="F:ATP binding"/>
    <property type="evidence" value="ECO:0007669"/>
    <property type="project" value="UniProtKB-KW"/>
</dbReference>
<feature type="domain" description="ABC transporter" evidence="5">
    <location>
        <begin position="2"/>
        <end position="232"/>
    </location>
</feature>
<evidence type="ECO:0000256" key="3">
    <source>
        <dbReference type="ARBA" id="ARBA00022741"/>
    </source>
</evidence>
<dbReference type="EMBL" id="CP121694">
    <property type="protein sequence ID" value="WRO20630.1"/>
    <property type="molecule type" value="Genomic_DNA"/>
</dbReference>
<evidence type="ECO:0000256" key="2">
    <source>
        <dbReference type="ARBA" id="ARBA00022448"/>
    </source>
</evidence>
<evidence type="ECO:0000256" key="4">
    <source>
        <dbReference type="ARBA" id="ARBA00022840"/>
    </source>
</evidence>
<dbReference type="SUPFAM" id="SSF52540">
    <property type="entry name" value="P-loop containing nucleoside triphosphate hydrolases"/>
    <property type="match status" value="1"/>
</dbReference>
<dbReference type="Pfam" id="PF13732">
    <property type="entry name" value="DrrA1-3_C"/>
    <property type="match status" value="1"/>
</dbReference>
<name>A0AAU0UKA4_9FIRM</name>
<dbReference type="InterPro" id="IPR027417">
    <property type="entry name" value="P-loop_NTPase"/>
</dbReference>
<dbReference type="CDD" id="cd03230">
    <property type="entry name" value="ABC_DR_subfamily_A"/>
    <property type="match status" value="1"/>
</dbReference>
<reference evidence="6 7" key="1">
    <citation type="submission" date="2023-04" db="EMBL/GenBank/DDBJ databases">
        <authorList>
            <person name="Hsu D."/>
        </authorList>
    </citation>
    <scope>NUCLEOTIDE SEQUENCE [LARGE SCALE GENOMIC DNA]</scope>
    <source>
        <strain evidence="6 7">MK1</strain>
    </source>
</reference>
<dbReference type="InterPro" id="IPR003593">
    <property type="entry name" value="AAA+_ATPase"/>
</dbReference>
<dbReference type="RefSeq" id="WP_366923519.1">
    <property type="nucleotide sequence ID" value="NZ_CP121694.1"/>
</dbReference>
<dbReference type="AlphaFoldDB" id="A0AAU0UKA4"/>
<dbReference type="Pfam" id="PF00005">
    <property type="entry name" value="ABC_tran"/>
    <property type="match status" value="1"/>
</dbReference>
<dbReference type="InterPro" id="IPR025302">
    <property type="entry name" value="DrrA1/2-like_C"/>
</dbReference>
<keyword evidence="7" id="KW-1185">Reference proteome</keyword>
<accession>A0AAU0UKA4</accession>
<keyword evidence="4 6" id="KW-0067">ATP-binding</keyword>
<evidence type="ECO:0000259" key="5">
    <source>
        <dbReference type="PROSITE" id="PS50893"/>
    </source>
</evidence>